<dbReference type="EMBL" id="JAJHVV010000014">
    <property type="protein sequence ID" value="MCK6265371.1"/>
    <property type="molecule type" value="Genomic_DNA"/>
</dbReference>
<evidence type="ECO:0000313" key="1">
    <source>
        <dbReference type="EMBL" id="MCK6265371.1"/>
    </source>
</evidence>
<organism evidence="1 2">
    <name type="scientific">Vibrio amylolyticus</name>
    <dbReference type="NCBI Taxonomy" id="2847292"/>
    <lineage>
        <taxon>Bacteria</taxon>
        <taxon>Pseudomonadati</taxon>
        <taxon>Pseudomonadota</taxon>
        <taxon>Gammaproteobacteria</taxon>
        <taxon>Vibrionales</taxon>
        <taxon>Vibrionaceae</taxon>
        <taxon>Vibrio</taxon>
    </lineage>
</organism>
<dbReference type="RefSeq" id="WP_248010439.1">
    <property type="nucleotide sequence ID" value="NZ_JAJHVV010000014.1"/>
</dbReference>
<sequence>MSKQTYIDINPSKVTASEVHDQKDGVAKETSIEITQFVEDEIFLEYEDELFEFLKSPPSYLAPEHRFYIQMLNNLIKRAPDKKARLGRPEKLLSDSTFVWAICVLLGSKKKAQQALGIDTKAIRVHIKKLDELGISPFPDREFCHNDAIGKASVTIEFHAIRVAKAYEEGLQASTIIDGSSTLTEIRNYYMNTKDQEYLAKYQTLYKDLIRKQ</sequence>
<name>A0A9X2BIT5_9VIBR</name>
<protein>
    <submittedName>
        <fullName evidence="1">Uncharacterized protein</fullName>
    </submittedName>
</protein>
<dbReference type="AlphaFoldDB" id="A0A9X2BIT5"/>
<gene>
    <name evidence="1" type="ORF">KP803_19065</name>
</gene>
<dbReference type="Proteomes" id="UP001139559">
    <property type="component" value="Unassembled WGS sequence"/>
</dbReference>
<reference evidence="1" key="1">
    <citation type="submission" date="2021-11" db="EMBL/GenBank/DDBJ databases">
        <title>Vibrio ZSDE26 sp. nov. and Vibrio ZSDZ34 sp. nov., isolated from coastal seawater in Qingdao.</title>
        <authorList>
            <person name="Zhang P."/>
        </authorList>
    </citation>
    <scope>NUCLEOTIDE SEQUENCE</scope>
    <source>
        <strain evidence="1">ZSDE26</strain>
    </source>
</reference>
<comment type="caution">
    <text evidence="1">The sequence shown here is derived from an EMBL/GenBank/DDBJ whole genome shotgun (WGS) entry which is preliminary data.</text>
</comment>
<proteinExistence type="predicted"/>
<accession>A0A9X2BIT5</accession>
<keyword evidence="2" id="KW-1185">Reference proteome</keyword>
<evidence type="ECO:0000313" key="2">
    <source>
        <dbReference type="Proteomes" id="UP001139559"/>
    </source>
</evidence>